<name>A0A1W1CF18_9ZZZZ</name>
<dbReference type="InterPro" id="IPR050722">
    <property type="entry name" value="Pyruvate:ferred/Flavod_OxRd"/>
</dbReference>
<dbReference type="PANTHER" id="PTHR32154">
    <property type="entry name" value="PYRUVATE-FLAVODOXIN OXIDOREDUCTASE-RELATED"/>
    <property type="match status" value="1"/>
</dbReference>
<dbReference type="Gene3D" id="3.40.50.970">
    <property type="match status" value="1"/>
</dbReference>
<dbReference type="CDD" id="cd07034">
    <property type="entry name" value="TPP_PYR_PFOR_IOR-alpha_like"/>
    <property type="match status" value="1"/>
</dbReference>
<proteinExistence type="predicted"/>
<dbReference type="EC" id="1.2.7.1" evidence="4"/>
<evidence type="ECO:0000259" key="2">
    <source>
        <dbReference type="Pfam" id="PF01855"/>
    </source>
</evidence>
<dbReference type="InterPro" id="IPR033412">
    <property type="entry name" value="PFOR_II"/>
</dbReference>
<dbReference type="InterPro" id="IPR002880">
    <property type="entry name" value="Pyrv_Fd/Flavodoxin_OxRdtase_N"/>
</dbReference>
<keyword evidence="4" id="KW-0670">Pyruvate</keyword>
<dbReference type="SUPFAM" id="SSF52922">
    <property type="entry name" value="TK C-terminal domain-like"/>
    <property type="match status" value="1"/>
</dbReference>
<accession>A0A1W1CF18</accession>
<reference evidence="4" key="1">
    <citation type="submission" date="2016-10" db="EMBL/GenBank/DDBJ databases">
        <authorList>
            <person name="de Groot N.N."/>
        </authorList>
    </citation>
    <scope>NUCLEOTIDE SEQUENCE</scope>
</reference>
<feature type="domain" description="Pyruvate flavodoxin/ferredoxin oxidoreductase pyrimidine binding" evidence="2">
    <location>
        <begin position="22"/>
        <end position="245"/>
    </location>
</feature>
<keyword evidence="1 4" id="KW-0560">Oxidoreductase</keyword>
<protein>
    <submittedName>
        <fullName evidence="4">Pyruvate:ferredoxin oxidoreductase, alpha subunit</fullName>
        <ecNumber evidence="4">1.2.7.1</ecNumber>
    </submittedName>
</protein>
<dbReference type="Pfam" id="PF17147">
    <property type="entry name" value="PFOR_II"/>
    <property type="match status" value="1"/>
</dbReference>
<dbReference type="Gene3D" id="3.40.50.920">
    <property type="match status" value="1"/>
</dbReference>
<dbReference type="GO" id="GO:0006979">
    <property type="term" value="P:response to oxidative stress"/>
    <property type="evidence" value="ECO:0007669"/>
    <property type="project" value="TreeGrafter"/>
</dbReference>
<evidence type="ECO:0000313" key="4">
    <source>
        <dbReference type="EMBL" id="SFV64364.1"/>
    </source>
</evidence>
<dbReference type="NCBIfam" id="NF007201">
    <property type="entry name" value="PRK09622.1"/>
    <property type="match status" value="1"/>
</dbReference>
<dbReference type="GO" id="GO:0019164">
    <property type="term" value="F:pyruvate synthase activity"/>
    <property type="evidence" value="ECO:0007669"/>
    <property type="project" value="UniProtKB-EC"/>
</dbReference>
<dbReference type="Pfam" id="PF01855">
    <property type="entry name" value="POR_N"/>
    <property type="match status" value="1"/>
</dbReference>
<dbReference type="InterPro" id="IPR009014">
    <property type="entry name" value="Transketo_C/PFOR_II"/>
</dbReference>
<dbReference type="EMBL" id="FPHC01000070">
    <property type="protein sequence ID" value="SFV64364.1"/>
    <property type="molecule type" value="Genomic_DNA"/>
</dbReference>
<dbReference type="FunFam" id="3.40.50.920:FF:000010">
    <property type="entry name" value="Pyruvate ferredoxin oxidoreductase, alpha subunit"/>
    <property type="match status" value="1"/>
</dbReference>
<feature type="domain" description="Pyruvate:ferredoxin oxidoreductase core" evidence="3">
    <location>
        <begin position="268"/>
        <end position="373"/>
    </location>
</feature>
<evidence type="ECO:0000256" key="1">
    <source>
        <dbReference type="ARBA" id="ARBA00023002"/>
    </source>
</evidence>
<evidence type="ECO:0000259" key="3">
    <source>
        <dbReference type="Pfam" id="PF17147"/>
    </source>
</evidence>
<dbReference type="AlphaFoldDB" id="A0A1W1CF18"/>
<dbReference type="InterPro" id="IPR029061">
    <property type="entry name" value="THDP-binding"/>
</dbReference>
<gene>
    <name evidence="4" type="ORF">MNB_SV-6-1527</name>
</gene>
<organism evidence="4">
    <name type="scientific">hydrothermal vent metagenome</name>
    <dbReference type="NCBI Taxonomy" id="652676"/>
    <lineage>
        <taxon>unclassified sequences</taxon>
        <taxon>metagenomes</taxon>
        <taxon>ecological metagenomes</taxon>
    </lineage>
</organism>
<sequence>MAKEFDLNEVEVWDGNYAASQALRQAQIDVVAAYPITPSTPIVEGYGSYVANGYVDGEFVMVESEHAAMSGCIGAAASGGRVATATSSQGFALMAEVLYQASGMRLPIVLTVVNRALASPLNVRGDHSDMYLGRDSGWIQIDAYNAQEAYDLALCAFRIGENHSVRLPVMMHQDGFTTSHKAQNVYPLKDAVAYNFVGDFKPVDEMLDFSRPVTHGAQTEEDWHYEHKAKQHKALMDSRPVIDQVFAEFKELTGREYKRVESYMMEDAEVALVLLGSSVESAVLAAKQLREEEGIKVGIVSPRCFRPFPYDLIREELDRPSLKAVCCMDKSAPGGAMGALFNEVSAAAYTTESRPLITNYIYGLGGRDFAIDEAKRIMKEQKAHADAGHITTNIQQFSGLRGPKLGFYETRRS</sequence>
<dbReference type="SUPFAM" id="SSF52518">
    <property type="entry name" value="Thiamin diphosphate-binding fold (THDP-binding)"/>
    <property type="match status" value="1"/>
</dbReference>
<dbReference type="PANTHER" id="PTHR32154:SF0">
    <property type="entry name" value="PYRUVATE-FLAVODOXIN OXIDOREDUCTASE-RELATED"/>
    <property type="match status" value="1"/>
</dbReference>
<dbReference type="FunFam" id="3.40.50.970:FF:000012">
    <property type="entry name" value="Pyruvate:ferredoxin (Flavodoxin) oxidoreductase"/>
    <property type="match status" value="1"/>
</dbReference>